<proteinExistence type="predicted"/>
<keyword evidence="2" id="KW-1185">Reference proteome</keyword>
<dbReference type="EMBL" id="BPLR01003678">
    <property type="protein sequence ID" value="GIX87392.1"/>
    <property type="molecule type" value="Genomic_DNA"/>
</dbReference>
<protein>
    <submittedName>
        <fullName evidence="1">Uncharacterized protein</fullName>
    </submittedName>
</protein>
<organism evidence="1 2">
    <name type="scientific">Caerostris extrusa</name>
    <name type="common">Bark spider</name>
    <name type="synonym">Caerostris bankana</name>
    <dbReference type="NCBI Taxonomy" id="172846"/>
    <lineage>
        <taxon>Eukaryota</taxon>
        <taxon>Metazoa</taxon>
        <taxon>Ecdysozoa</taxon>
        <taxon>Arthropoda</taxon>
        <taxon>Chelicerata</taxon>
        <taxon>Arachnida</taxon>
        <taxon>Araneae</taxon>
        <taxon>Araneomorphae</taxon>
        <taxon>Entelegynae</taxon>
        <taxon>Araneoidea</taxon>
        <taxon>Araneidae</taxon>
        <taxon>Caerostris</taxon>
    </lineage>
</organism>
<accession>A0AAV4NRF8</accession>
<gene>
    <name evidence="1" type="ORF">CEXT_414441</name>
</gene>
<dbReference type="Proteomes" id="UP001054945">
    <property type="component" value="Unassembled WGS sequence"/>
</dbReference>
<sequence length="87" mass="10295">MFCKGPQWTIQKLEQAFLRHLKVGGITKFPLSATPLVQNYFNLTFLSFQRSPMCLLFIRKWKLEVSWGEEDRSETRFNSLKQTEIPI</sequence>
<name>A0AAV4NRF8_CAEEX</name>
<evidence type="ECO:0000313" key="1">
    <source>
        <dbReference type="EMBL" id="GIX87392.1"/>
    </source>
</evidence>
<reference evidence="1 2" key="1">
    <citation type="submission" date="2021-06" db="EMBL/GenBank/DDBJ databases">
        <title>Caerostris extrusa draft genome.</title>
        <authorList>
            <person name="Kono N."/>
            <person name="Arakawa K."/>
        </authorList>
    </citation>
    <scope>NUCLEOTIDE SEQUENCE [LARGE SCALE GENOMIC DNA]</scope>
</reference>
<evidence type="ECO:0000313" key="2">
    <source>
        <dbReference type="Proteomes" id="UP001054945"/>
    </source>
</evidence>
<dbReference type="AlphaFoldDB" id="A0AAV4NRF8"/>
<comment type="caution">
    <text evidence="1">The sequence shown here is derived from an EMBL/GenBank/DDBJ whole genome shotgun (WGS) entry which is preliminary data.</text>
</comment>